<dbReference type="Proteomes" id="UP000286271">
    <property type="component" value="Unassembled WGS sequence"/>
</dbReference>
<dbReference type="GO" id="GO:0051287">
    <property type="term" value="F:NAD binding"/>
    <property type="evidence" value="ECO:0007669"/>
    <property type="project" value="InterPro"/>
</dbReference>
<evidence type="ECO:0000313" key="3">
    <source>
        <dbReference type="EMBL" id="RGQ47501.1"/>
    </source>
</evidence>
<name>A0A3R5WQC7_9FIRM</name>
<sequence>MNGQTILLISDMRQVYLAEILTKKGMSVRCLDIRNSQTVEEQLLKLKKFLAGAAMLVLPIPVTKVPEQERLNEILNKNLANDTLVLGGCFTEEQRELLDRRGIRYLDFMEDEVVTQENAVATAEGAIAELTNHSPYNIEGAKILVTGYGNCGKAIAKKLRGLGARVTVLARRREVRKQAKEDGFYAVDFAFGPEEAMGAAMLVNTVPAPVVTRVIIKELPRDAYILDIASKPGGTDFACAKEFGIRADLVLGIPGKYAPKESAYILERSMERFAAKQKSIDR</sequence>
<proteinExistence type="predicted"/>
<dbReference type="AlphaFoldDB" id="A0A3R5WQC7"/>
<dbReference type="InterPro" id="IPR006140">
    <property type="entry name" value="D-isomer_DH_NAD-bd"/>
</dbReference>
<evidence type="ECO:0000313" key="5">
    <source>
        <dbReference type="Proteomes" id="UP000283738"/>
    </source>
</evidence>
<feature type="domain" description="D-isomer specific 2-hydroxyacid dehydrogenase NAD-binding" evidence="1">
    <location>
        <begin position="130"/>
        <end position="216"/>
    </location>
</feature>
<dbReference type="EMBL" id="QSKW01000020">
    <property type="protein sequence ID" value="RHE96123.1"/>
    <property type="molecule type" value="Genomic_DNA"/>
</dbReference>
<accession>A0A3R5WQC7</accession>
<dbReference type="SUPFAM" id="SSF51735">
    <property type="entry name" value="NAD(P)-binding Rossmann-fold domains"/>
    <property type="match status" value="1"/>
</dbReference>
<dbReference type="Pfam" id="PF16924">
    <property type="entry name" value="DpaA_N"/>
    <property type="match status" value="1"/>
</dbReference>
<dbReference type="Gene3D" id="3.40.50.720">
    <property type="entry name" value="NAD(P)-binding Rossmann-like Domain"/>
    <property type="match status" value="1"/>
</dbReference>
<organism evidence="3 5">
    <name type="scientific">Roseburia inulinivorans</name>
    <dbReference type="NCBI Taxonomy" id="360807"/>
    <lineage>
        <taxon>Bacteria</taxon>
        <taxon>Bacillati</taxon>
        <taxon>Bacillota</taxon>
        <taxon>Clostridia</taxon>
        <taxon>Lachnospirales</taxon>
        <taxon>Lachnospiraceae</taxon>
        <taxon>Roseburia</taxon>
    </lineage>
</organism>
<dbReference type="RefSeq" id="WP_118110912.1">
    <property type="nucleotide sequence ID" value="NZ_CATYLF010000003.1"/>
</dbReference>
<comment type="caution">
    <text evidence="3">The sequence shown here is derived from an EMBL/GenBank/DDBJ whole genome shotgun (WGS) entry which is preliminary data.</text>
</comment>
<dbReference type="InterPro" id="IPR036291">
    <property type="entry name" value="NAD(P)-bd_dom_sf"/>
</dbReference>
<dbReference type="Proteomes" id="UP000283738">
    <property type="component" value="Unassembled WGS sequence"/>
</dbReference>
<evidence type="ECO:0000313" key="6">
    <source>
        <dbReference type="Proteomes" id="UP000286271"/>
    </source>
</evidence>
<evidence type="ECO:0000313" key="4">
    <source>
        <dbReference type="EMBL" id="RHE96123.1"/>
    </source>
</evidence>
<feature type="domain" description="Dipicolinate synthase subunit A N-terminal" evidence="2">
    <location>
        <begin position="11"/>
        <end position="109"/>
    </location>
</feature>
<evidence type="ECO:0000259" key="2">
    <source>
        <dbReference type="Pfam" id="PF16924"/>
    </source>
</evidence>
<dbReference type="InterPro" id="IPR031629">
    <property type="entry name" value="DpaA_N"/>
</dbReference>
<gene>
    <name evidence="4" type="ORF">DW707_12425</name>
    <name evidence="3" type="ORF">DWY96_11290</name>
</gene>
<protein>
    <submittedName>
        <fullName evidence="3">Dipicolinate synthase</fullName>
    </submittedName>
</protein>
<dbReference type="EMBL" id="QRTF01000025">
    <property type="protein sequence ID" value="RGQ47501.1"/>
    <property type="molecule type" value="Genomic_DNA"/>
</dbReference>
<dbReference type="Pfam" id="PF02826">
    <property type="entry name" value="2-Hacid_dh_C"/>
    <property type="match status" value="1"/>
</dbReference>
<evidence type="ECO:0000259" key="1">
    <source>
        <dbReference type="Pfam" id="PF02826"/>
    </source>
</evidence>
<reference evidence="5 6" key="1">
    <citation type="submission" date="2018-08" db="EMBL/GenBank/DDBJ databases">
        <title>A genome reference for cultivated species of the human gut microbiota.</title>
        <authorList>
            <person name="Zou Y."/>
            <person name="Xue W."/>
            <person name="Luo G."/>
        </authorList>
    </citation>
    <scope>NUCLEOTIDE SEQUENCE [LARGE SCALE GENOMIC DNA]</scope>
    <source>
        <strain evidence="3 5">AF28-15</strain>
        <strain evidence="4 6">AM27-11</strain>
    </source>
</reference>